<evidence type="ECO:0000313" key="1">
    <source>
        <dbReference type="EMBL" id="RUS99156.1"/>
    </source>
</evidence>
<dbReference type="AlphaFoldDB" id="A0A433UZA6"/>
<dbReference type="Proteomes" id="UP000271624">
    <property type="component" value="Unassembled WGS sequence"/>
</dbReference>
<reference evidence="1" key="1">
    <citation type="submission" date="2018-12" db="EMBL/GenBank/DDBJ databases">
        <authorList>
            <person name="Will S."/>
            <person name="Neumann-Schaal M."/>
            <person name="Henke P."/>
        </authorList>
    </citation>
    <scope>NUCLEOTIDE SEQUENCE</scope>
    <source>
        <strain evidence="1">PCC 7102</strain>
    </source>
</reference>
<proteinExistence type="predicted"/>
<name>A0A433UZA6_9CYAN</name>
<dbReference type="Pfam" id="PF05869">
    <property type="entry name" value="Dam"/>
    <property type="match status" value="1"/>
</dbReference>
<sequence>MVNVINRYSLKYQNLGTTRVVTQEAPSAYYTTNTQHLDEWYTPPNIISLVQRVLNEIDLDPCAEGNKNIPARSHYTRIDDGLEHEWNGRLFLYPPSSHPDKWIAKLQTEVSSGRVSEAVALLPAQTDTDWLNSVLKTQPVCFWKERITFLDANSQPNLPATQSHCFLYWGNNQYRFKEVFEPHGIVYLPIWKSDEAQQLPSNDEVLPVELTSSTKRRSRGKGTGRIHFRTVTKRNGKQYEQPWYDWELNTGSKTISRSTYIPKHLFNIILELEISKAPVNEILGMLGIIL</sequence>
<dbReference type="EMBL" id="RSCL01000027">
    <property type="protein sequence ID" value="RUS99156.1"/>
    <property type="molecule type" value="Genomic_DNA"/>
</dbReference>
<protein>
    <submittedName>
        <fullName evidence="1">Uncharacterized protein</fullName>
    </submittedName>
</protein>
<keyword evidence="2" id="KW-1185">Reference proteome</keyword>
<dbReference type="RefSeq" id="WP_127085926.1">
    <property type="nucleotide sequence ID" value="NZ_RSCL01000027.1"/>
</dbReference>
<dbReference type="InterPro" id="IPR008593">
    <property type="entry name" value="Dam_MeTrfase"/>
</dbReference>
<gene>
    <name evidence="1" type="ORF">DSM106972_078580</name>
</gene>
<accession>A0A433UZA6</accession>
<evidence type="ECO:0000313" key="2">
    <source>
        <dbReference type="Proteomes" id="UP000271624"/>
    </source>
</evidence>
<dbReference type="GO" id="GO:0003677">
    <property type="term" value="F:DNA binding"/>
    <property type="evidence" value="ECO:0007669"/>
    <property type="project" value="InterPro"/>
</dbReference>
<dbReference type="GO" id="GO:0009307">
    <property type="term" value="P:DNA restriction-modification system"/>
    <property type="evidence" value="ECO:0007669"/>
    <property type="project" value="InterPro"/>
</dbReference>
<organism evidence="1 2">
    <name type="scientific">Dulcicalothrix desertica PCC 7102</name>
    <dbReference type="NCBI Taxonomy" id="232991"/>
    <lineage>
        <taxon>Bacteria</taxon>
        <taxon>Bacillati</taxon>
        <taxon>Cyanobacteriota</taxon>
        <taxon>Cyanophyceae</taxon>
        <taxon>Nostocales</taxon>
        <taxon>Calotrichaceae</taxon>
        <taxon>Dulcicalothrix</taxon>
    </lineage>
</organism>
<reference evidence="1" key="2">
    <citation type="journal article" date="2019" name="Genome Biol. Evol.">
        <title>Day and night: Metabolic profiles and evolutionary relationships of six axenic non-marine cyanobacteria.</title>
        <authorList>
            <person name="Will S.E."/>
            <person name="Henke P."/>
            <person name="Boedeker C."/>
            <person name="Huang S."/>
            <person name="Brinkmann H."/>
            <person name="Rohde M."/>
            <person name="Jarek M."/>
            <person name="Friedl T."/>
            <person name="Seufert S."/>
            <person name="Schumacher M."/>
            <person name="Overmann J."/>
            <person name="Neumann-Schaal M."/>
            <person name="Petersen J."/>
        </authorList>
    </citation>
    <scope>NUCLEOTIDE SEQUENCE [LARGE SCALE GENOMIC DNA]</scope>
    <source>
        <strain evidence="1">PCC 7102</strain>
    </source>
</reference>
<comment type="caution">
    <text evidence="1">The sequence shown here is derived from an EMBL/GenBank/DDBJ whole genome shotgun (WGS) entry which is preliminary data.</text>
</comment>
<dbReference type="OrthoDB" id="189843at2"/>
<dbReference type="GO" id="GO:0009007">
    <property type="term" value="F:site-specific DNA-methyltransferase (adenine-specific) activity"/>
    <property type="evidence" value="ECO:0007669"/>
    <property type="project" value="InterPro"/>
</dbReference>